<keyword evidence="3 12" id="KW-0812">Transmembrane</keyword>
<dbReference type="Gene3D" id="1.25.40.20">
    <property type="entry name" value="Ankyrin repeat-containing domain"/>
    <property type="match status" value="1"/>
</dbReference>
<keyword evidence="8 12" id="KW-0472">Membrane</keyword>
<dbReference type="PANTHER" id="PTHR10117:SF54">
    <property type="entry name" value="TRANSIENT RECEPTOR POTENTIAL-GAMMA PROTEIN"/>
    <property type="match status" value="1"/>
</dbReference>
<feature type="compositionally biased region" description="Basic residues" evidence="11">
    <location>
        <begin position="773"/>
        <end position="791"/>
    </location>
</feature>
<organism evidence="14">
    <name type="scientific">Hofstenia miamia</name>
    <name type="common">Three-banded panther worm</name>
    <dbReference type="NCBI Taxonomy" id="442651"/>
    <lineage>
        <taxon>Eukaryota</taxon>
        <taxon>Metazoa</taxon>
        <taxon>Xenacoelomorpha</taxon>
        <taxon>Acoelomorpha</taxon>
        <taxon>Acoela</taxon>
        <taxon>Hofsteniidae</taxon>
        <taxon>Hofstenia</taxon>
    </lineage>
</organism>
<feature type="compositionally biased region" description="Polar residues" evidence="11">
    <location>
        <begin position="924"/>
        <end position="948"/>
    </location>
</feature>
<feature type="transmembrane region" description="Helical" evidence="12">
    <location>
        <begin position="333"/>
        <end position="357"/>
    </location>
</feature>
<keyword evidence="6 10" id="KW-0040">ANK repeat</keyword>
<evidence type="ECO:0000256" key="8">
    <source>
        <dbReference type="ARBA" id="ARBA00023136"/>
    </source>
</evidence>
<feature type="repeat" description="ANK" evidence="10">
    <location>
        <begin position="65"/>
        <end position="93"/>
    </location>
</feature>
<dbReference type="AlphaFoldDB" id="A0A068CJS8"/>
<feature type="region of interest" description="Disordered" evidence="11">
    <location>
        <begin position="1037"/>
        <end position="1088"/>
    </location>
</feature>
<evidence type="ECO:0000256" key="11">
    <source>
        <dbReference type="SAM" id="MobiDB-lite"/>
    </source>
</evidence>
<feature type="transmembrane region" description="Helical" evidence="12">
    <location>
        <begin position="574"/>
        <end position="596"/>
    </location>
</feature>
<evidence type="ECO:0000256" key="10">
    <source>
        <dbReference type="PROSITE-ProRule" id="PRU00023"/>
    </source>
</evidence>
<feature type="transmembrane region" description="Helical" evidence="12">
    <location>
        <begin position="527"/>
        <end position="547"/>
    </location>
</feature>
<evidence type="ECO:0000256" key="6">
    <source>
        <dbReference type="ARBA" id="ARBA00023043"/>
    </source>
</evidence>
<evidence type="ECO:0000256" key="1">
    <source>
        <dbReference type="ARBA" id="ARBA00004141"/>
    </source>
</evidence>
<dbReference type="GO" id="GO:0005886">
    <property type="term" value="C:plasma membrane"/>
    <property type="evidence" value="ECO:0007669"/>
    <property type="project" value="TreeGrafter"/>
</dbReference>
<keyword evidence="2" id="KW-0813">Transport</keyword>
<dbReference type="Pfam" id="PF08344">
    <property type="entry name" value="TRP_2"/>
    <property type="match status" value="1"/>
</dbReference>
<evidence type="ECO:0000256" key="5">
    <source>
        <dbReference type="ARBA" id="ARBA00022989"/>
    </source>
</evidence>
<feature type="transmembrane region" description="Helical" evidence="12">
    <location>
        <begin position="608"/>
        <end position="630"/>
    </location>
</feature>
<dbReference type="PROSITE" id="PS50297">
    <property type="entry name" value="ANK_REP_REGION"/>
    <property type="match status" value="2"/>
</dbReference>
<feature type="compositionally biased region" description="Polar residues" evidence="11">
    <location>
        <begin position="968"/>
        <end position="977"/>
    </location>
</feature>
<dbReference type="GO" id="GO:0034703">
    <property type="term" value="C:cation channel complex"/>
    <property type="evidence" value="ECO:0007669"/>
    <property type="project" value="TreeGrafter"/>
</dbReference>
<proteinExistence type="evidence at transcript level"/>
<feature type="transmembrane region" description="Helical" evidence="12">
    <location>
        <begin position="447"/>
        <end position="467"/>
    </location>
</feature>
<sequence length="1088" mass="124353">MPPYYNTEGDDDRIHLKVVRGETETSAAERQYLQAVEKGDFSTVHNLLEESSIYFNININCVDALGRTALHIAIENENMEIIELLLSYNIELSDTLLYAIEEEVVQAVEMLLNYKQPKVNKKDKFSMQMMKKSESNFTPDITPVVLAAHKNNYEILKMLISRGATIIKPHNVKCGCYECVHSATFDSLRHSQTRMNAYRALASPSLMILSSDDPILTAFELSWELYHLSFSEVEFKEEYIKLSDQCQKFAVDLLDQTRGSLELKTLLNRTTDTAEILEIDEKSQSLDSEYMNLSRFKLSIEYRQQAFVSHPNCQQLLSHIWYAGIPGWRQGSFLYKLAFTLLISITFPFTSIFYLFFPFTKPAKVLKNPFVKFINHSASYFVFLVLLVLASADNITSEEGPTRNRAPNIIEWAIISYVMAFVWSEAKEIWESGFVSYTRDLWNIMDFIQNSLYITTITLRAIVYFGPDIKVSRAEMSADDPMLVAEGLFAVANIASTMRLLFLFTANSHLGPLQISLGRMMIDIIKFLFVFTLVLLSFASGMNQLLYLEYDEDDKNPDCEGVVCDEQNYQFRTIIHAIITLFWTVMGIVDLSAVSVNNSHSFTKQVAMLMYATYHIIAIVVLLNMLIAMLNLSYEQIIHRADIEWKFARSKMWMSYFEDGGTLPPPFNLVPSPKSTWKVIMAIRTLCIPDLKELEKRQTLSKLATRMKENDRKYQDMLTNLTQRYIAHMKKTLDIEPVTEDDLNEIKQDISAFRYEVIELLRKEDGDDDKSNGRTRKNTGSRPTRRNRTLKSNKTPSTKNEPKFISNYMNEKENKEVNVESNIVQNMSGNINNTNTVNMINNTMFCMPNATPNSSLFCSLMPVFIKNSENFQQPVFLTQDANDPTIFYATSVQKDEKPAKNVSFTEENIDKSKSTTNIEEIRNSESSQTKESTGENSDFSSEKNSPSQPVEIRESNKNESDVHHESNEVNSSPSDSVTENEKTPALNHIDTNLSHSPPVEISKIEDKFSETQNLNENNTNMKSVAAPENVQLDCNVNVESPESNANQTSKVDNNDEPTQPVRKHKLTFKTPPARFSPISITSKYKEMK</sequence>
<feature type="compositionally biased region" description="Polar residues" evidence="11">
    <location>
        <begin position="1037"/>
        <end position="1051"/>
    </location>
</feature>
<feature type="region of interest" description="Disordered" evidence="11">
    <location>
        <begin position="895"/>
        <end position="999"/>
    </location>
</feature>
<dbReference type="SMART" id="SM01420">
    <property type="entry name" value="TRP_2"/>
    <property type="match status" value="1"/>
</dbReference>
<keyword evidence="9" id="KW-0407">Ion channel</keyword>
<dbReference type="GO" id="GO:0070679">
    <property type="term" value="F:inositol 1,4,5 trisphosphate binding"/>
    <property type="evidence" value="ECO:0007669"/>
    <property type="project" value="TreeGrafter"/>
</dbReference>
<evidence type="ECO:0000256" key="3">
    <source>
        <dbReference type="ARBA" id="ARBA00022692"/>
    </source>
</evidence>
<keyword evidence="5 12" id="KW-1133">Transmembrane helix</keyword>
<keyword evidence="14" id="KW-0675">Receptor</keyword>
<dbReference type="NCBIfam" id="TIGR00870">
    <property type="entry name" value="trp"/>
    <property type="match status" value="1"/>
</dbReference>
<dbReference type="InterPro" id="IPR002153">
    <property type="entry name" value="TRPC_channel"/>
</dbReference>
<reference evidence="14" key="1">
    <citation type="journal article" date="2014" name="Curr. Biol.">
        <title>Whole-body acoel regeneration is controlled by wnt and bmp-admp signaling.</title>
        <authorList>
            <person name="Srivastava M."/>
            <person name="Mazza-Curll K.L."/>
            <person name="van Wolfswinkel J.C."/>
            <person name="Reddien P.W."/>
        </authorList>
    </citation>
    <scope>NUCLEOTIDE SEQUENCE</scope>
</reference>
<dbReference type="PANTHER" id="PTHR10117">
    <property type="entry name" value="TRANSIENT RECEPTOR POTENTIAL CHANNEL"/>
    <property type="match status" value="1"/>
</dbReference>
<accession>A0A068CJS8</accession>
<keyword evidence="4" id="KW-0677">Repeat</keyword>
<comment type="subcellular location">
    <subcellularLocation>
        <location evidence="1">Membrane</location>
        <topology evidence="1">Multi-pass membrane protein</topology>
    </subcellularLocation>
</comment>
<evidence type="ECO:0000313" key="14">
    <source>
        <dbReference type="EMBL" id="AID23629.1"/>
    </source>
</evidence>
<feature type="domain" description="Transient receptor ion channel" evidence="13">
    <location>
        <begin position="174"/>
        <end position="236"/>
    </location>
</feature>
<dbReference type="Pfam" id="PF00520">
    <property type="entry name" value="Ion_trans"/>
    <property type="match status" value="1"/>
</dbReference>
<keyword evidence="7" id="KW-0406">Ion transport</keyword>
<evidence type="ECO:0000256" key="4">
    <source>
        <dbReference type="ARBA" id="ARBA00022737"/>
    </source>
</evidence>
<name>A0A068CJS8_HOFMI</name>
<evidence type="ECO:0000256" key="2">
    <source>
        <dbReference type="ARBA" id="ARBA00022448"/>
    </source>
</evidence>
<feature type="transmembrane region" description="Helical" evidence="12">
    <location>
        <begin position="378"/>
        <end position="397"/>
    </location>
</feature>
<evidence type="ECO:0000256" key="9">
    <source>
        <dbReference type="ARBA" id="ARBA00023303"/>
    </source>
</evidence>
<dbReference type="InterPro" id="IPR013555">
    <property type="entry name" value="TRP_dom"/>
</dbReference>
<feature type="compositionally biased region" description="Basic and acidic residues" evidence="11">
    <location>
        <begin position="951"/>
        <end position="967"/>
    </location>
</feature>
<dbReference type="GO" id="GO:0015279">
    <property type="term" value="F:store-operated calcium channel activity"/>
    <property type="evidence" value="ECO:0007669"/>
    <property type="project" value="TreeGrafter"/>
</dbReference>
<evidence type="ECO:0000256" key="7">
    <source>
        <dbReference type="ARBA" id="ARBA00023065"/>
    </source>
</evidence>
<dbReference type="GO" id="GO:0051480">
    <property type="term" value="P:regulation of cytosolic calcium ion concentration"/>
    <property type="evidence" value="ECO:0007669"/>
    <property type="project" value="TreeGrafter"/>
</dbReference>
<dbReference type="InterPro" id="IPR036770">
    <property type="entry name" value="Ankyrin_rpt-contain_sf"/>
</dbReference>
<dbReference type="PRINTS" id="PR01097">
    <property type="entry name" value="TRNSRECEPTRP"/>
</dbReference>
<evidence type="ECO:0000256" key="12">
    <source>
        <dbReference type="SAM" id="Phobius"/>
    </source>
</evidence>
<feature type="transmembrane region" description="Helical" evidence="12">
    <location>
        <begin position="487"/>
        <end position="506"/>
    </location>
</feature>
<protein>
    <submittedName>
        <fullName evidence="14">Transient receptor potential channel-1</fullName>
    </submittedName>
</protein>
<evidence type="ECO:0000259" key="13">
    <source>
        <dbReference type="SMART" id="SM01420"/>
    </source>
</evidence>
<feature type="repeat" description="ANK" evidence="10">
    <location>
        <begin position="139"/>
        <end position="171"/>
    </location>
</feature>
<feature type="compositionally biased region" description="Basic and acidic residues" evidence="11">
    <location>
        <begin position="908"/>
        <end position="923"/>
    </location>
</feature>
<dbReference type="InterPro" id="IPR002110">
    <property type="entry name" value="Ankyrin_rpt"/>
</dbReference>
<dbReference type="Pfam" id="PF12796">
    <property type="entry name" value="Ank_2"/>
    <property type="match status" value="1"/>
</dbReference>
<dbReference type="SUPFAM" id="SSF48403">
    <property type="entry name" value="Ankyrin repeat"/>
    <property type="match status" value="1"/>
</dbReference>
<feature type="region of interest" description="Disordered" evidence="11">
    <location>
        <begin position="765"/>
        <end position="802"/>
    </location>
</feature>
<dbReference type="EMBL" id="KJ658707">
    <property type="protein sequence ID" value="AID23629.1"/>
    <property type="molecule type" value="mRNA"/>
</dbReference>
<dbReference type="InterPro" id="IPR005821">
    <property type="entry name" value="Ion_trans_dom"/>
</dbReference>
<dbReference type="SMART" id="SM00248">
    <property type="entry name" value="ANK"/>
    <property type="match status" value="2"/>
</dbReference>
<dbReference type="PROSITE" id="PS50088">
    <property type="entry name" value="ANK_REPEAT"/>
    <property type="match status" value="2"/>
</dbReference>
<feature type="transmembrane region" description="Helical" evidence="12">
    <location>
        <begin position="409"/>
        <end position="426"/>
    </location>
</feature>